<reference evidence="2 4" key="2">
    <citation type="submission" date="2023-11" db="EMBL/GenBank/DDBJ databases">
        <title>MicrobeMod: A computational toolkit for identifying prokaryotic methylation and restriction-modification with nanopore sequencing.</title>
        <authorList>
            <person name="Crits-Christoph A."/>
            <person name="Kang S.C."/>
            <person name="Lee H."/>
            <person name="Ostrov N."/>
        </authorList>
    </citation>
    <scope>NUCLEOTIDE SEQUENCE [LARGE SCALE GENOMIC DNA]</scope>
    <source>
        <strain evidence="2 4">ATCC 23090</strain>
    </source>
</reference>
<keyword evidence="4" id="KW-1185">Reference proteome</keyword>
<dbReference type="OrthoDB" id="9796523at2"/>
<dbReference type="Pfam" id="PF13707">
    <property type="entry name" value="RloB"/>
    <property type="match status" value="1"/>
</dbReference>
<proteinExistence type="predicted"/>
<name>A0A1K1S7K0_9BACT</name>
<evidence type="ECO:0000313" key="1">
    <source>
        <dbReference type="EMBL" id="SFW80063.1"/>
    </source>
</evidence>
<protein>
    <submittedName>
        <fullName evidence="2">RloB domain-containing protein</fullName>
    </submittedName>
    <submittedName>
        <fullName evidence="1">RloB-like protein</fullName>
    </submittedName>
</protein>
<dbReference type="RefSeq" id="WP_072363864.1">
    <property type="nucleotide sequence ID" value="NZ_CBHWAX010000042.1"/>
</dbReference>
<organism evidence="1 3">
    <name type="scientific">Chitinophaga sancti</name>
    <dbReference type="NCBI Taxonomy" id="1004"/>
    <lineage>
        <taxon>Bacteria</taxon>
        <taxon>Pseudomonadati</taxon>
        <taxon>Bacteroidota</taxon>
        <taxon>Chitinophagia</taxon>
        <taxon>Chitinophagales</taxon>
        <taxon>Chitinophagaceae</taxon>
        <taxon>Chitinophaga</taxon>
    </lineage>
</organism>
<dbReference type="AlphaFoldDB" id="A0A1K1S7K0"/>
<dbReference type="Proteomes" id="UP001326715">
    <property type="component" value="Chromosome"/>
</dbReference>
<accession>A0A1K1S7K0</accession>
<sequence length="241" mass="28343">MRDYNRNDKYRDCIQFYISTEGGKREPGYFSLFDLASNKLKVEIVGDCVWSPFLKKRFETKSSPEWVLSRTKRFIKENDIRSTDHLHFIIDVDQWSPRQLKAIANFCRRKPNWEIVLSNPCFEVFLILGKLKEIPFPFDKADKKSKQLKTTLAELDPGGYNRYNYVRLAWTSVENARKLERGSKGIIPAPHTTQVYKTVEKIINFIGVNDFNRFIEKTIPEQIAKDKMIIKSKYKKEEVSS</sequence>
<evidence type="ECO:0000313" key="2">
    <source>
        <dbReference type="EMBL" id="WQG92251.1"/>
    </source>
</evidence>
<reference evidence="1 3" key="1">
    <citation type="submission" date="2016-11" db="EMBL/GenBank/DDBJ databases">
        <authorList>
            <person name="Jaros S."/>
            <person name="Januszkiewicz K."/>
            <person name="Wedrychowicz H."/>
        </authorList>
    </citation>
    <scope>NUCLEOTIDE SEQUENCE [LARGE SCALE GENOMIC DNA]</scope>
    <source>
        <strain evidence="1 3">DSM 784</strain>
    </source>
</reference>
<dbReference type="STRING" id="1004.SAMN05661012_04892"/>
<dbReference type="EMBL" id="CP140154">
    <property type="protein sequence ID" value="WQG92251.1"/>
    <property type="molecule type" value="Genomic_DNA"/>
</dbReference>
<evidence type="ECO:0000313" key="3">
    <source>
        <dbReference type="Proteomes" id="UP000183788"/>
    </source>
</evidence>
<dbReference type="InterPro" id="IPR025591">
    <property type="entry name" value="RloB"/>
</dbReference>
<dbReference type="EMBL" id="FPIZ01000018">
    <property type="protein sequence ID" value="SFW80063.1"/>
    <property type="molecule type" value="Genomic_DNA"/>
</dbReference>
<evidence type="ECO:0000313" key="4">
    <source>
        <dbReference type="Proteomes" id="UP001326715"/>
    </source>
</evidence>
<gene>
    <name evidence="1" type="ORF">SAMN05661012_04892</name>
    <name evidence="2" type="ORF">SR876_12105</name>
</gene>
<dbReference type="Proteomes" id="UP000183788">
    <property type="component" value="Unassembled WGS sequence"/>
</dbReference>